<proteinExistence type="predicted"/>
<evidence type="ECO:0000313" key="2">
    <source>
        <dbReference type="EMBL" id="QQK75174.1"/>
    </source>
</evidence>
<evidence type="ECO:0000313" key="1">
    <source>
        <dbReference type="EMBL" id="QQK75114.1"/>
    </source>
</evidence>
<protein>
    <submittedName>
        <fullName evidence="1">Uncharacterized protein</fullName>
    </submittedName>
</protein>
<dbReference type="AlphaFoldDB" id="A0A7T6Z1B2"/>
<dbReference type="EMBL" id="CP054705">
    <property type="protein sequence ID" value="QQK75114.1"/>
    <property type="molecule type" value="Genomic_DNA"/>
</dbReference>
<dbReference type="RefSeq" id="WP_200127719.1">
    <property type="nucleotide sequence ID" value="NZ_CP054705.1"/>
</dbReference>
<reference evidence="1 3" key="1">
    <citation type="submission" date="2020-06" db="EMBL/GenBank/DDBJ databases">
        <title>Genomic analysis of Salicibibacter sp. NKC5-3.</title>
        <authorList>
            <person name="Oh Y.J."/>
        </authorList>
    </citation>
    <scope>NUCLEOTIDE SEQUENCE [LARGE SCALE GENOMIC DNA]</scope>
    <source>
        <strain evidence="1 3">NKC5-3</strain>
    </source>
</reference>
<dbReference type="KEGG" id="scia:HUG15_05500"/>
<name>A0A7T6Z1B2_9BACI</name>
<gene>
    <name evidence="1" type="ORF">HUG15_05500</name>
    <name evidence="2" type="ORF">HUG15_05830</name>
</gene>
<evidence type="ECO:0000313" key="3">
    <source>
        <dbReference type="Proteomes" id="UP000595823"/>
    </source>
</evidence>
<sequence length="71" mass="8257">MTAINYTKDDCLNALRLASEELDDPINQETYERLRYIFIELDLFIAALPDVETICEKCGSFEQALKEAFYE</sequence>
<accession>A0A7T6Z1B2</accession>
<organism evidence="1 3">
    <name type="scientific">Salicibibacter cibarius</name>
    <dbReference type="NCBI Taxonomy" id="2743000"/>
    <lineage>
        <taxon>Bacteria</taxon>
        <taxon>Bacillati</taxon>
        <taxon>Bacillota</taxon>
        <taxon>Bacilli</taxon>
        <taxon>Bacillales</taxon>
        <taxon>Bacillaceae</taxon>
        <taxon>Salicibibacter</taxon>
    </lineage>
</organism>
<dbReference type="EMBL" id="CP054705">
    <property type="protein sequence ID" value="QQK75174.1"/>
    <property type="molecule type" value="Genomic_DNA"/>
</dbReference>
<keyword evidence="3" id="KW-1185">Reference proteome</keyword>
<dbReference type="Proteomes" id="UP000595823">
    <property type="component" value="Chromosome"/>
</dbReference>
<dbReference type="KEGG" id="scia:HUG15_05830"/>